<keyword evidence="2" id="KW-0238">DNA-binding</keyword>
<evidence type="ECO:0000259" key="4">
    <source>
        <dbReference type="PROSITE" id="PS01124"/>
    </source>
</evidence>
<name>D9SNS1_CLOC7</name>
<dbReference type="KEGG" id="ccb:Clocel_0154"/>
<evidence type="ECO:0000256" key="3">
    <source>
        <dbReference type="ARBA" id="ARBA00023163"/>
    </source>
</evidence>
<evidence type="ECO:0000256" key="2">
    <source>
        <dbReference type="ARBA" id="ARBA00023125"/>
    </source>
</evidence>
<protein>
    <submittedName>
        <fullName evidence="5">Transcriptional regulator, AraC family</fullName>
    </submittedName>
</protein>
<dbReference type="Pfam" id="PF12833">
    <property type="entry name" value="HTH_18"/>
    <property type="match status" value="1"/>
</dbReference>
<accession>D9SNS1</accession>
<dbReference type="PANTHER" id="PTHR47504">
    <property type="entry name" value="RIGHT ORIGIN-BINDING PROTEIN"/>
    <property type="match status" value="1"/>
</dbReference>
<dbReference type="GO" id="GO:0043565">
    <property type="term" value="F:sequence-specific DNA binding"/>
    <property type="evidence" value="ECO:0007669"/>
    <property type="project" value="InterPro"/>
</dbReference>
<dbReference type="eggNOG" id="COG2207">
    <property type="taxonomic scope" value="Bacteria"/>
</dbReference>
<keyword evidence="1" id="KW-0805">Transcription regulation</keyword>
<dbReference type="InterPro" id="IPR018060">
    <property type="entry name" value="HTH_AraC"/>
</dbReference>
<dbReference type="RefSeq" id="WP_010075300.1">
    <property type="nucleotide sequence ID" value="NC_014393.1"/>
</dbReference>
<dbReference type="Pfam" id="PF13489">
    <property type="entry name" value="Methyltransf_23"/>
    <property type="match status" value="1"/>
</dbReference>
<dbReference type="SUPFAM" id="SSF46689">
    <property type="entry name" value="Homeodomain-like"/>
    <property type="match status" value="1"/>
</dbReference>
<evidence type="ECO:0000313" key="6">
    <source>
        <dbReference type="Proteomes" id="UP000002730"/>
    </source>
</evidence>
<gene>
    <name evidence="5" type="ordered locus">Clocel_0154</name>
</gene>
<dbReference type="InterPro" id="IPR009057">
    <property type="entry name" value="Homeodomain-like_sf"/>
</dbReference>
<dbReference type="PROSITE" id="PS01124">
    <property type="entry name" value="HTH_ARAC_FAMILY_2"/>
    <property type="match status" value="1"/>
</dbReference>
<sequence>MDWQKCMNQALDYIENNLACDIDYCAAAKIMNCSEWEFRRIFSFLAQIPLSEYIRRRRLVMAAIDIKKGEKIIDVAIRYGYESQAAFSRAFSRFHGIAPSLARDEGVDLKAFPRLTFKLILMEGNCMKKNPNHRTNIIGAGEVGYAISVEMDENNIHKTNSSFWDTKGNEVIGTTALPKYGAFVSEEKCHLFGDVSGKRLLEIGCGTGHSLKYHGDRNASELWGIDISENQIEKAKEYLSLCGFSAKLICSPMEEDCGIPVDYFDYVYSIYGVGWTTDLESTFSRIASYIKKDGVFIFSWSHPIHKCVAIENEMLSFKKSYFDESWYSVSLEGGAISLSDRKLSTYINALAKAGFIIDEMIEESDDDIIQLDKDSDFAKKAKMLPVTFVIKARKL</sequence>
<dbReference type="SMART" id="SM00342">
    <property type="entry name" value="HTH_ARAC"/>
    <property type="match status" value="1"/>
</dbReference>
<evidence type="ECO:0000313" key="5">
    <source>
        <dbReference type="EMBL" id="ADL49942.1"/>
    </source>
</evidence>
<organism evidence="5 6">
    <name type="scientific">Clostridium cellulovorans (strain ATCC 35296 / DSM 3052 / OCM 3 / 743B)</name>
    <dbReference type="NCBI Taxonomy" id="573061"/>
    <lineage>
        <taxon>Bacteria</taxon>
        <taxon>Bacillati</taxon>
        <taxon>Bacillota</taxon>
        <taxon>Clostridia</taxon>
        <taxon>Eubacteriales</taxon>
        <taxon>Clostridiaceae</taxon>
        <taxon>Clostridium</taxon>
    </lineage>
</organism>
<dbReference type="InterPro" id="IPR029063">
    <property type="entry name" value="SAM-dependent_MTases_sf"/>
</dbReference>
<dbReference type="EMBL" id="CP002160">
    <property type="protein sequence ID" value="ADL49942.1"/>
    <property type="molecule type" value="Genomic_DNA"/>
</dbReference>
<keyword evidence="6" id="KW-1185">Reference proteome</keyword>
<dbReference type="GO" id="GO:0003700">
    <property type="term" value="F:DNA-binding transcription factor activity"/>
    <property type="evidence" value="ECO:0007669"/>
    <property type="project" value="InterPro"/>
</dbReference>
<proteinExistence type="predicted"/>
<dbReference type="eggNOG" id="COG0500">
    <property type="taxonomic scope" value="Bacteria"/>
</dbReference>
<feature type="domain" description="HTH araC/xylS-type" evidence="4">
    <location>
        <begin position="8"/>
        <end position="105"/>
    </location>
</feature>
<reference evidence="5 6" key="1">
    <citation type="submission" date="2010-08" db="EMBL/GenBank/DDBJ databases">
        <title>Complete sequence of Clostridium cellulovorans 743B.</title>
        <authorList>
            <consortium name="US DOE Joint Genome Institute"/>
            <person name="Lucas S."/>
            <person name="Copeland A."/>
            <person name="Lapidus A."/>
            <person name="Cheng J.-F."/>
            <person name="Bruce D."/>
            <person name="Goodwin L."/>
            <person name="Pitluck S."/>
            <person name="Chertkov O."/>
            <person name="Detter J.C."/>
            <person name="Han C."/>
            <person name="Tapia R."/>
            <person name="Land M."/>
            <person name="Hauser L."/>
            <person name="Chang Y.-J."/>
            <person name="Jeffries C."/>
            <person name="Kyrpides N."/>
            <person name="Ivanova N."/>
            <person name="Mikhailova N."/>
            <person name="Hemme C.L."/>
            <person name="Woyke T."/>
        </authorList>
    </citation>
    <scope>NUCLEOTIDE SEQUENCE [LARGE SCALE GENOMIC DNA]</scope>
    <source>
        <strain evidence="6">ATCC 35296 / DSM 3052 / OCM 3 / 743B</strain>
    </source>
</reference>
<dbReference type="CDD" id="cd02440">
    <property type="entry name" value="AdoMet_MTases"/>
    <property type="match status" value="1"/>
</dbReference>
<dbReference type="OrthoDB" id="9791837at2"/>
<evidence type="ECO:0000256" key="1">
    <source>
        <dbReference type="ARBA" id="ARBA00023015"/>
    </source>
</evidence>
<dbReference type="Proteomes" id="UP000002730">
    <property type="component" value="Chromosome"/>
</dbReference>
<dbReference type="Gene3D" id="3.40.50.150">
    <property type="entry name" value="Vaccinia Virus protein VP39"/>
    <property type="match status" value="1"/>
</dbReference>
<keyword evidence="3" id="KW-0804">Transcription</keyword>
<dbReference type="InterPro" id="IPR018062">
    <property type="entry name" value="HTH_AraC-typ_CS"/>
</dbReference>
<dbReference type="PROSITE" id="PS00041">
    <property type="entry name" value="HTH_ARAC_FAMILY_1"/>
    <property type="match status" value="1"/>
</dbReference>
<dbReference type="STRING" id="573061.Clocel_0154"/>
<dbReference type="SUPFAM" id="SSF53335">
    <property type="entry name" value="S-adenosyl-L-methionine-dependent methyltransferases"/>
    <property type="match status" value="1"/>
</dbReference>
<dbReference type="Gene3D" id="1.10.10.60">
    <property type="entry name" value="Homeodomain-like"/>
    <property type="match status" value="2"/>
</dbReference>
<dbReference type="HOGENOM" id="CLU_697742_0_0_9"/>
<dbReference type="PANTHER" id="PTHR47504:SF5">
    <property type="entry name" value="RIGHT ORIGIN-BINDING PROTEIN"/>
    <property type="match status" value="1"/>
</dbReference>
<dbReference type="InterPro" id="IPR050959">
    <property type="entry name" value="MarA-like"/>
</dbReference>
<dbReference type="AlphaFoldDB" id="D9SNS1"/>